<sequence>MSERVPGENPPDRLYVLTGGRTEPATTRIELITIVVARSAPQLGDPPEWRRILNLCSSPMSVAELGAYLRWPVGPVAVLVEDLLKKQRVEARAPGPTAVLPDRALIQEVMDGLRATL</sequence>
<dbReference type="PANTHER" id="PTHR36221:SF1">
    <property type="entry name" value="DUF742 DOMAIN-CONTAINING PROTEIN"/>
    <property type="match status" value="1"/>
</dbReference>
<evidence type="ECO:0000313" key="2">
    <source>
        <dbReference type="Proteomes" id="UP000181951"/>
    </source>
</evidence>
<keyword evidence="2" id="KW-1185">Reference proteome</keyword>
<dbReference type="Proteomes" id="UP000181951">
    <property type="component" value="Unassembled WGS sequence"/>
</dbReference>
<dbReference type="RefSeq" id="WP_069464538.1">
    <property type="nucleotide sequence ID" value="NZ_FODD01000022.1"/>
</dbReference>
<evidence type="ECO:0000313" key="1">
    <source>
        <dbReference type="EMBL" id="SEO29881.1"/>
    </source>
</evidence>
<dbReference type="PANTHER" id="PTHR36221">
    <property type="entry name" value="DUF742 DOMAIN-CONTAINING PROTEIN"/>
    <property type="match status" value="1"/>
</dbReference>
<proteinExistence type="predicted"/>
<dbReference type="STRING" id="310780.SAMN05216267_1022113"/>
<dbReference type="Pfam" id="PF05331">
    <property type="entry name" value="DUF742"/>
    <property type="match status" value="1"/>
</dbReference>
<dbReference type="EMBL" id="FODD01000022">
    <property type="protein sequence ID" value="SEO29881.1"/>
    <property type="molecule type" value="Genomic_DNA"/>
</dbReference>
<accession>A0A1H8NJH6</accession>
<evidence type="ECO:0008006" key="3">
    <source>
        <dbReference type="Google" id="ProtNLM"/>
    </source>
</evidence>
<dbReference type="OrthoDB" id="3390328at2"/>
<dbReference type="InterPro" id="IPR007995">
    <property type="entry name" value="DUF742"/>
</dbReference>
<gene>
    <name evidence="1" type="ORF">SAMN05216267_1022113</name>
</gene>
<name>A0A1H8NJH6_9ACTN</name>
<reference evidence="1 2" key="1">
    <citation type="submission" date="2016-10" db="EMBL/GenBank/DDBJ databases">
        <authorList>
            <person name="de Groot N.N."/>
        </authorList>
    </citation>
    <scope>NUCLEOTIDE SEQUENCE [LARGE SCALE GENOMIC DNA]</scope>
    <source>
        <strain evidence="1 2">CGMCC 4.2026</strain>
    </source>
</reference>
<protein>
    <recommendedName>
        <fullName evidence="3">DUF742 domain-containing protein</fullName>
    </recommendedName>
</protein>
<organism evidence="1 2">
    <name type="scientific">Actinacidiphila rubida</name>
    <dbReference type="NCBI Taxonomy" id="310780"/>
    <lineage>
        <taxon>Bacteria</taxon>
        <taxon>Bacillati</taxon>
        <taxon>Actinomycetota</taxon>
        <taxon>Actinomycetes</taxon>
        <taxon>Kitasatosporales</taxon>
        <taxon>Streptomycetaceae</taxon>
        <taxon>Actinacidiphila</taxon>
    </lineage>
</organism>
<dbReference type="AlphaFoldDB" id="A0A1H8NJH6"/>